<proteinExistence type="predicted"/>
<name>A0A915DJX6_9BILA</name>
<evidence type="ECO:0000313" key="2">
    <source>
        <dbReference type="WBParaSite" id="jg20296"/>
    </source>
</evidence>
<dbReference type="WBParaSite" id="jg20296">
    <property type="protein sequence ID" value="jg20296"/>
    <property type="gene ID" value="jg20296"/>
</dbReference>
<evidence type="ECO:0000313" key="1">
    <source>
        <dbReference type="Proteomes" id="UP000887574"/>
    </source>
</evidence>
<dbReference type="AlphaFoldDB" id="A0A915DJX6"/>
<reference evidence="2" key="1">
    <citation type="submission" date="2022-11" db="UniProtKB">
        <authorList>
            <consortium name="WormBaseParasite"/>
        </authorList>
    </citation>
    <scope>IDENTIFICATION</scope>
</reference>
<accession>A0A915DJX6</accession>
<organism evidence="1 2">
    <name type="scientific">Ditylenchus dipsaci</name>
    <dbReference type="NCBI Taxonomy" id="166011"/>
    <lineage>
        <taxon>Eukaryota</taxon>
        <taxon>Metazoa</taxon>
        <taxon>Ecdysozoa</taxon>
        <taxon>Nematoda</taxon>
        <taxon>Chromadorea</taxon>
        <taxon>Rhabditida</taxon>
        <taxon>Tylenchina</taxon>
        <taxon>Tylenchomorpha</taxon>
        <taxon>Sphaerularioidea</taxon>
        <taxon>Anguinidae</taxon>
        <taxon>Anguininae</taxon>
        <taxon>Ditylenchus</taxon>
    </lineage>
</organism>
<protein>
    <submittedName>
        <fullName evidence="2">Uncharacterized protein</fullName>
    </submittedName>
</protein>
<keyword evidence="1" id="KW-1185">Reference proteome</keyword>
<dbReference type="Proteomes" id="UP000887574">
    <property type="component" value="Unplaced"/>
</dbReference>
<sequence length="128" mass="14030">MATGWTSTASLVDFYTNKTPVTSTATLVDLYTDSCEHLQAPLGDFYCILMCSSGLLSNSSGFLQYLCCPQVDFYGDLSGLSRHFMCTSTSTLVDIHANSGGCLRHHWWTSTATHVDFCGIPSRLLQDL</sequence>